<dbReference type="PROSITE" id="PS50835">
    <property type="entry name" value="IG_LIKE"/>
    <property type="match status" value="1"/>
</dbReference>
<evidence type="ECO:0000256" key="2">
    <source>
        <dbReference type="ARBA" id="ARBA00023157"/>
    </source>
</evidence>
<feature type="region of interest" description="Disordered" evidence="5">
    <location>
        <begin position="1"/>
        <end position="22"/>
    </location>
</feature>
<comment type="caution">
    <text evidence="7">The sequence shown here is derived from an EMBL/GenBank/DDBJ whole genome shotgun (WGS) entry which is preliminary data.</text>
</comment>
<keyword evidence="2" id="KW-1015">Disulfide bond</keyword>
<reference evidence="7 8" key="1">
    <citation type="submission" date="2024-09" db="EMBL/GenBank/DDBJ databases">
        <title>A chromosome-level genome assembly of Gray's grenadier anchovy, Coilia grayii.</title>
        <authorList>
            <person name="Fu Z."/>
        </authorList>
    </citation>
    <scope>NUCLEOTIDE SEQUENCE [LARGE SCALE GENOMIC DNA]</scope>
    <source>
        <strain evidence="7">G4</strain>
        <tissue evidence="7">Muscle</tissue>
    </source>
</reference>
<keyword evidence="8" id="KW-1185">Reference proteome</keyword>
<dbReference type="GO" id="GO:0043524">
    <property type="term" value="P:negative regulation of neuron apoptotic process"/>
    <property type="evidence" value="ECO:0007669"/>
    <property type="project" value="UniProtKB-ARBA"/>
</dbReference>
<feature type="compositionally biased region" description="Basic and acidic residues" evidence="5">
    <location>
        <begin position="291"/>
        <end position="303"/>
    </location>
</feature>
<proteinExistence type="predicted"/>
<dbReference type="GO" id="GO:0005576">
    <property type="term" value="C:extracellular region"/>
    <property type="evidence" value="ECO:0007669"/>
    <property type="project" value="UniProtKB-ARBA"/>
</dbReference>
<feature type="compositionally biased region" description="Basic and acidic residues" evidence="5">
    <location>
        <begin position="259"/>
        <end position="271"/>
    </location>
</feature>
<accession>A0ABD1JUT0</accession>
<evidence type="ECO:0000256" key="1">
    <source>
        <dbReference type="ARBA" id="ARBA00022729"/>
    </source>
</evidence>
<dbReference type="PANTHER" id="PTHR12207:SF31">
    <property type="entry name" value="V-SET AND TRANSMEMBRANE DOMAIN-CONTAINING PROTEIN 2-LIKE PROTEIN"/>
    <property type="match status" value="1"/>
</dbReference>
<feature type="compositionally biased region" description="Basic and acidic residues" evidence="5">
    <location>
        <begin position="165"/>
        <end position="181"/>
    </location>
</feature>
<keyword evidence="3" id="KW-0393">Immunoglobulin domain</keyword>
<dbReference type="PANTHER" id="PTHR12207">
    <property type="entry name" value="V-SET AND TRANSMEMBRANE DOMAIN-CONTAINING PROTEIN"/>
    <property type="match status" value="1"/>
</dbReference>
<dbReference type="InterPro" id="IPR013783">
    <property type="entry name" value="Ig-like_fold"/>
</dbReference>
<dbReference type="FunFam" id="2.60.40.10:FF:000735">
    <property type="entry name" value="V-set and transmembrane domain containing 2 like"/>
    <property type="match status" value="1"/>
</dbReference>
<dbReference type="SMART" id="SM00409">
    <property type="entry name" value="IG"/>
    <property type="match status" value="1"/>
</dbReference>
<sequence length="316" mass="35917">MSQALLCGRIDQRSPPPPPLLSSLPSPTALFTEVPHDIVTESGQDVEMACSFRGAGSPSVSLEIQWWYIRNHREWSEQAAWTSNQVIPMEEMVKDATKISVVKVAGSNISHKLRLSNVKTSDEGTYECRVIDFSDSHAQHHRVRAYLQVQPPGERKAHAAHNKHPQHEGMQDQLHQEDQHPHTHLHPHHGNQQPHHGDQHPHHGDQQPHHGDQQPHHDDHLSHKENHHAHTDGDQKQHHGDQKQHHGDQAHHGDRKQHHGDQQAHQDDQRLHAGNHHKKEEESKMQPAHNHQSEGKEMKRRSAEGASDCTSDDCGH</sequence>
<protein>
    <recommendedName>
        <fullName evidence="4">V-set and transmembrane domain-containing protein 2-like protein</fullName>
    </recommendedName>
</protein>
<dbReference type="InterPro" id="IPR013106">
    <property type="entry name" value="Ig_V-set"/>
</dbReference>
<evidence type="ECO:0000256" key="5">
    <source>
        <dbReference type="SAM" id="MobiDB-lite"/>
    </source>
</evidence>
<name>A0ABD1JUT0_9TELE</name>
<feature type="region of interest" description="Disordered" evidence="5">
    <location>
        <begin position="152"/>
        <end position="316"/>
    </location>
</feature>
<evidence type="ECO:0000256" key="4">
    <source>
        <dbReference type="ARBA" id="ARBA00070407"/>
    </source>
</evidence>
<dbReference type="CDD" id="cd00096">
    <property type="entry name" value="Ig"/>
    <property type="match status" value="1"/>
</dbReference>
<feature type="compositionally biased region" description="Basic and acidic residues" evidence="5">
    <location>
        <begin position="195"/>
        <end position="252"/>
    </location>
</feature>
<dbReference type="Proteomes" id="UP001591681">
    <property type="component" value="Unassembled WGS sequence"/>
</dbReference>
<dbReference type="InterPro" id="IPR036179">
    <property type="entry name" value="Ig-like_dom_sf"/>
</dbReference>
<evidence type="ECO:0000313" key="8">
    <source>
        <dbReference type="Proteomes" id="UP001591681"/>
    </source>
</evidence>
<feature type="domain" description="Ig-like" evidence="6">
    <location>
        <begin position="27"/>
        <end position="144"/>
    </location>
</feature>
<evidence type="ECO:0000313" key="7">
    <source>
        <dbReference type="EMBL" id="KAL2090585.1"/>
    </source>
</evidence>
<evidence type="ECO:0000256" key="3">
    <source>
        <dbReference type="ARBA" id="ARBA00023319"/>
    </source>
</evidence>
<dbReference type="AlphaFoldDB" id="A0ABD1JUT0"/>
<dbReference type="InterPro" id="IPR051102">
    <property type="entry name" value="IgSF_V-set/TM_domain"/>
</dbReference>
<dbReference type="InterPro" id="IPR007110">
    <property type="entry name" value="Ig-like_dom"/>
</dbReference>
<organism evidence="7 8">
    <name type="scientific">Coilia grayii</name>
    <name type="common">Gray's grenadier anchovy</name>
    <dbReference type="NCBI Taxonomy" id="363190"/>
    <lineage>
        <taxon>Eukaryota</taxon>
        <taxon>Metazoa</taxon>
        <taxon>Chordata</taxon>
        <taxon>Craniata</taxon>
        <taxon>Vertebrata</taxon>
        <taxon>Euteleostomi</taxon>
        <taxon>Actinopterygii</taxon>
        <taxon>Neopterygii</taxon>
        <taxon>Teleostei</taxon>
        <taxon>Clupei</taxon>
        <taxon>Clupeiformes</taxon>
        <taxon>Clupeoidei</taxon>
        <taxon>Engraulidae</taxon>
        <taxon>Coilinae</taxon>
        <taxon>Coilia</taxon>
    </lineage>
</organism>
<gene>
    <name evidence="7" type="ORF">ACEWY4_012848</name>
</gene>
<dbReference type="InterPro" id="IPR003599">
    <property type="entry name" value="Ig_sub"/>
</dbReference>
<dbReference type="EMBL" id="JBHFQA010000011">
    <property type="protein sequence ID" value="KAL2090585.1"/>
    <property type="molecule type" value="Genomic_DNA"/>
</dbReference>
<evidence type="ECO:0000259" key="6">
    <source>
        <dbReference type="PROSITE" id="PS50835"/>
    </source>
</evidence>
<keyword evidence="1" id="KW-0732">Signal</keyword>
<dbReference type="Gene3D" id="2.60.40.10">
    <property type="entry name" value="Immunoglobulins"/>
    <property type="match status" value="1"/>
</dbReference>
<dbReference type="Pfam" id="PF07686">
    <property type="entry name" value="V-set"/>
    <property type="match status" value="1"/>
</dbReference>
<dbReference type="SUPFAM" id="SSF48726">
    <property type="entry name" value="Immunoglobulin"/>
    <property type="match status" value="1"/>
</dbReference>